<name>A0A813IFX2_POLGL</name>
<feature type="signal peptide" evidence="14">
    <location>
        <begin position="1"/>
        <end position="22"/>
    </location>
</feature>
<dbReference type="SUPFAM" id="SSF48179">
    <property type="entry name" value="6-phosphogluconate dehydrogenase C-terminal domain-like"/>
    <property type="match status" value="1"/>
</dbReference>
<evidence type="ECO:0000256" key="2">
    <source>
        <dbReference type="ARBA" id="ARBA00004874"/>
    </source>
</evidence>
<keyword evidence="10" id="KW-0570">Pentose shunt</keyword>
<dbReference type="GO" id="GO:0019521">
    <property type="term" value="P:D-gluconate metabolic process"/>
    <property type="evidence" value="ECO:0007669"/>
    <property type="project" value="UniProtKB-KW"/>
</dbReference>
<keyword evidence="9" id="KW-0311">Gluconate utilization</keyword>
<dbReference type="GO" id="GO:0004616">
    <property type="term" value="F:phosphogluconate dehydrogenase (decarboxylating) activity"/>
    <property type="evidence" value="ECO:0007669"/>
    <property type="project" value="UniProtKB-EC"/>
</dbReference>
<organism evidence="16 17">
    <name type="scientific">Polarella glacialis</name>
    <name type="common">Dinoflagellate</name>
    <dbReference type="NCBI Taxonomy" id="89957"/>
    <lineage>
        <taxon>Eukaryota</taxon>
        <taxon>Sar</taxon>
        <taxon>Alveolata</taxon>
        <taxon>Dinophyceae</taxon>
        <taxon>Suessiales</taxon>
        <taxon>Suessiaceae</taxon>
        <taxon>Polarella</taxon>
    </lineage>
</organism>
<dbReference type="EMBL" id="CAJNNW010010571">
    <property type="protein sequence ID" value="CAE8652236.1"/>
    <property type="molecule type" value="Genomic_DNA"/>
</dbReference>
<evidence type="ECO:0000256" key="3">
    <source>
        <dbReference type="ARBA" id="ARBA00008419"/>
    </source>
</evidence>
<evidence type="ECO:0000256" key="13">
    <source>
        <dbReference type="PIRSR" id="PIRSR000109-2"/>
    </source>
</evidence>
<dbReference type="GO" id="GO:0050661">
    <property type="term" value="F:NADP binding"/>
    <property type="evidence" value="ECO:0007669"/>
    <property type="project" value="InterPro"/>
</dbReference>
<feature type="binding site" description="in other chain" evidence="13">
    <location>
        <position position="238"/>
    </location>
    <ligand>
        <name>substrate</name>
        <note>ligand shared between dimeric partners</note>
    </ligand>
</feature>
<evidence type="ECO:0000256" key="12">
    <source>
        <dbReference type="PIRSR" id="PIRSR000109-1"/>
    </source>
</evidence>
<comment type="similarity">
    <text evidence="3">Belongs to the 6-phosphogluconate dehydrogenase family.</text>
</comment>
<dbReference type="Proteomes" id="UP000626109">
    <property type="component" value="Unassembled WGS sequence"/>
</dbReference>
<proteinExistence type="inferred from homology"/>
<dbReference type="PIRSF" id="PIRSF000109">
    <property type="entry name" value="6PGD"/>
    <property type="match status" value="1"/>
</dbReference>
<keyword evidence="7" id="KW-0521">NADP</keyword>
<evidence type="ECO:0000313" key="16">
    <source>
        <dbReference type="EMBL" id="CAE8652236.1"/>
    </source>
</evidence>
<dbReference type="SMART" id="SM01350">
    <property type="entry name" value="6PGD"/>
    <property type="match status" value="1"/>
</dbReference>
<feature type="binding site" description="in other chain" evidence="13">
    <location>
        <position position="149"/>
    </location>
    <ligand>
        <name>substrate</name>
        <note>ligand shared between dimeric partners</note>
    </ligand>
</feature>
<comment type="catalytic activity">
    <reaction evidence="11">
        <text>6-phospho-D-gluconate + NADP(+) = D-ribulose 5-phosphate + CO2 + NADPH</text>
        <dbReference type="Rhea" id="RHEA:10116"/>
        <dbReference type="ChEBI" id="CHEBI:16526"/>
        <dbReference type="ChEBI" id="CHEBI:57783"/>
        <dbReference type="ChEBI" id="CHEBI:58121"/>
        <dbReference type="ChEBI" id="CHEBI:58349"/>
        <dbReference type="ChEBI" id="CHEBI:58759"/>
        <dbReference type="EC" id="1.1.1.44"/>
    </reaction>
</comment>
<comment type="caution">
    <text evidence="16">The sequence shown here is derived from an EMBL/GenBank/DDBJ whole genome shotgun (WGS) entry which is preliminary data.</text>
</comment>
<feature type="domain" description="6-phosphogluconate dehydrogenase C-terminal" evidence="15">
    <location>
        <begin position="226"/>
        <end position="523"/>
    </location>
</feature>
<dbReference type="Gene3D" id="3.40.50.720">
    <property type="entry name" value="NAD(P)-binding Rossmann-like Domain"/>
    <property type="match status" value="1"/>
</dbReference>
<protein>
    <recommendedName>
        <fullName evidence="6">6-phosphogluconate dehydrogenase, decarboxylating</fullName>
        <ecNumber evidence="5">1.1.1.44</ecNumber>
    </recommendedName>
</protein>
<comment type="subunit">
    <text evidence="4">Homodimer.</text>
</comment>
<evidence type="ECO:0000256" key="7">
    <source>
        <dbReference type="ARBA" id="ARBA00022857"/>
    </source>
</evidence>
<feature type="binding site" evidence="13">
    <location>
        <position position="497"/>
    </location>
    <ligand>
        <name>substrate</name>
        <note>ligand shared between dimeric partners</note>
    </ligand>
</feature>
<feature type="binding site" description="in other chain" evidence="13">
    <location>
        <begin position="175"/>
        <end position="177"/>
    </location>
    <ligand>
        <name>substrate</name>
        <note>ligand shared between dimeric partners</note>
    </ligand>
</feature>
<evidence type="ECO:0000256" key="8">
    <source>
        <dbReference type="ARBA" id="ARBA00023002"/>
    </source>
</evidence>
<evidence type="ECO:0000256" key="11">
    <source>
        <dbReference type="ARBA" id="ARBA00048640"/>
    </source>
</evidence>
<evidence type="ECO:0000256" key="14">
    <source>
        <dbReference type="SAM" id="SignalP"/>
    </source>
</evidence>
<dbReference type="PRINTS" id="PR00076">
    <property type="entry name" value="6PGDHDRGNASE"/>
</dbReference>
<dbReference type="PANTHER" id="PTHR11811">
    <property type="entry name" value="6-PHOSPHOGLUCONATE DEHYDROGENASE"/>
    <property type="match status" value="1"/>
</dbReference>
<gene>
    <name evidence="16" type="ORF">PGLA2088_LOCUS9550</name>
</gene>
<dbReference type="InterPro" id="IPR013328">
    <property type="entry name" value="6PGD_dom2"/>
</dbReference>
<dbReference type="AlphaFoldDB" id="A0A813IFX2"/>
<evidence type="ECO:0000256" key="10">
    <source>
        <dbReference type="ARBA" id="ARBA00023126"/>
    </source>
</evidence>
<dbReference type="InterPro" id="IPR006115">
    <property type="entry name" value="6PGDH_NADP-bd"/>
</dbReference>
<dbReference type="Gene3D" id="1.10.1040.10">
    <property type="entry name" value="N-(1-d-carboxylethyl)-l-norvaline Dehydrogenase, domain 2"/>
    <property type="match status" value="1"/>
</dbReference>
<dbReference type="FunFam" id="1.10.1040.10:FF:000032">
    <property type="entry name" value="6-phosphogluconate dehydrogenase, decarboxylating"/>
    <property type="match status" value="1"/>
</dbReference>
<dbReference type="InterPro" id="IPR036291">
    <property type="entry name" value="NAD(P)-bd_dom_sf"/>
</dbReference>
<accession>A0A813IFX2</accession>
<comment type="pathway">
    <text evidence="2">Carbohydrate degradation; pentose phosphate pathway; D-ribulose 5-phosphate from D-glucose 6-phosphate (oxidative stage): step 3/3.</text>
</comment>
<dbReference type="InterPro" id="IPR006113">
    <property type="entry name" value="6PGDH_Gnd/GntZ"/>
</dbReference>
<feature type="chain" id="PRO_5033066336" description="6-phosphogluconate dehydrogenase, decarboxylating" evidence="14">
    <location>
        <begin position="23"/>
        <end position="527"/>
    </location>
</feature>
<evidence type="ECO:0000259" key="15">
    <source>
        <dbReference type="SMART" id="SM01350"/>
    </source>
</evidence>
<feature type="binding site" description="in other chain" evidence="13">
    <location>
        <position position="309"/>
    </location>
    <ligand>
        <name>substrate</name>
        <note>ligand shared between dimeric partners</note>
    </ligand>
</feature>
<evidence type="ECO:0000256" key="6">
    <source>
        <dbReference type="ARBA" id="ARBA00018193"/>
    </source>
</evidence>
<feature type="active site" description="Proton acceptor" evidence="12">
    <location>
        <position position="230"/>
    </location>
</feature>
<feature type="binding site" description="in other chain" evidence="13">
    <location>
        <position position="336"/>
    </location>
    <ligand>
        <name>substrate</name>
        <note>ligand shared between dimeric partners</note>
    </ligand>
</feature>
<sequence>MVSFGQPHSRLLILIGHSLAMAGYDSFSPPKAPFSNLALTPEKVGTADVGIVGIGVMGSNLAINMLSRGFTVAIWNLETEVAEKFVATNKGEYGADKILGAVTYEDFAKLLKKPRKVLILVTAGKATDYVIDNLMNVFENDDIIVDTGNAHFKDQSRRAEMVEAKGMRFLGMGISGGAEGARKGPAFFPGGTLSIWEDIKPIVEAAAAKAADGRPCVTMCGRGGAGSCVKMYHNAGEYAVLQLWAEVFATLKCFGLTGAEIQDVLAEWKARGELDSYMLDITYEVAGKKDPEDAEKFLVDSTADMIGSKGTGLWSVQVAMDVGEPVPSLAQAVLARQMSMKRDERCANAARLPVVEKKMAPPADREKAVEDLYWAAYLSIASSYAQMFQALRAVDNEFKLEIQGNLPRIISTFRAGCILQGAMLEPMTKAFEADPKIPNLLCAFQKEIAQGIDGFRSTCALLVLGGEPAGVMQASLSYLTTMTRSTLCAAQVVSLQRDVFGRHGFHRLRDGKATEESFNADWKEMIP</sequence>
<reference evidence="16" key="1">
    <citation type="submission" date="2021-02" db="EMBL/GenBank/DDBJ databases">
        <authorList>
            <person name="Dougan E. K."/>
            <person name="Rhodes N."/>
            <person name="Thang M."/>
            <person name="Chan C."/>
        </authorList>
    </citation>
    <scope>NUCLEOTIDE SEQUENCE</scope>
</reference>
<dbReference type="Pfam" id="PF03446">
    <property type="entry name" value="NAD_binding_2"/>
    <property type="match status" value="1"/>
</dbReference>
<dbReference type="SUPFAM" id="SSF51735">
    <property type="entry name" value="NAD(P)-binding Rossmann-fold domains"/>
    <property type="match status" value="1"/>
</dbReference>
<feature type="binding site" description="in other chain" evidence="13">
    <location>
        <begin position="233"/>
        <end position="234"/>
    </location>
    <ligand>
        <name>substrate</name>
        <note>ligand shared between dimeric partners</note>
    </ligand>
</feature>
<dbReference type="EC" id="1.1.1.44" evidence="5"/>
<dbReference type="NCBIfam" id="NF006765">
    <property type="entry name" value="PRK09287.1"/>
    <property type="match status" value="1"/>
</dbReference>
<feature type="binding site" evidence="13">
    <location>
        <position position="503"/>
    </location>
    <ligand>
        <name>substrate</name>
        <note>ligand shared between dimeric partners</note>
    </ligand>
</feature>
<dbReference type="GO" id="GO:0006098">
    <property type="term" value="P:pentose-phosphate shunt"/>
    <property type="evidence" value="ECO:0007669"/>
    <property type="project" value="UniProtKB-UniPathway"/>
</dbReference>
<dbReference type="Gene3D" id="1.20.5.320">
    <property type="entry name" value="6-Phosphogluconate Dehydrogenase, domain 3"/>
    <property type="match status" value="1"/>
</dbReference>
<evidence type="ECO:0000256" key="4">
    <source>
        <dbReference type="ARBA" id="ARBA00011738"/>
    </source>
</evidence>
<keyword evidence="8" id="KW-0560">Oxidoreductase</keyword>
<dbReference type="InterPro" id="IPR008927">
    <property type="entry name" value="6-PGluconate_DH-like_C_sf"/>
</dbReference>
<dbReference type="InterPro" id="IPR006183">
    <property type="entry name" value="Pgluconate_DH"/>
</dbReference>
<dbReference type="UniPathway" id="UPA00115">
    <property type="reaction ID" value="UER00410"/>
</dbReference>
<evidence type="ECO:0000313" key="17">
    <source>
        <dbReference type="Proteomes" id="UP000626109"/>
    </source>
</evidence>
<comment type="function">
    <text evidence="1">Catalyzes the oxidative decarboxylation of 6-phosphogluconate to ribulose 5-phosphate and CO(2), with concomitant reduction of NADP to NADPH.</text>
</comment>
<keyword evidence="14" id="KW-0732">Signal</keyword>
<evidence type="ECO:0000256" key="5">
    <source>
        <dbReference type="ARBA" id="ARBA00013011"/>
    </source>
</evidence>
<dbReference type="Pfam" id="PF00393">
    <property type="entry name" value="6PGD"/>
    <property type="match status" value="1"/>
</dbReference>
<evidence type="ECO:0000256" key="9">
    <source>
        <dbReference type="ARBA" id="ARBA00023064"/>
    </source>
</evidence>
<dbReference type="InterPro" id="IPR006114">
    <property type="entry name" value="6PGDH_C"/>
</dbReference>
<feature type="active site" description="Proton donor" evidence="12">
    <location>
        <position position="237"/>
    </location>
</feature>
<evidence type="ECO:0000256" key="1">
    <source>
        <dbReference type="ARBA" id="ARBA00002526"/>
    </source>
</evidence>